<evidence type="ECO:0000256" key="6">
    <source>
        <dbReference type="ARBA" id="ARBA00030172"/>
    </source>
</evidence>
<keyword evidence="5" id="KW-0520">NAD</keyword>
<proteinExistence type="inferred from homology"/>
<dbReference type="PATRIC" id="fig|1705409.3.peg.2134"/>
<evidence type="ECO:0000256" key="2">
    <source>
        <dbReference type="ARBA" id="ARBA00012935"/>
    </source>
</evidence>
<dbReference type="PIRSF" id="PIRSF500136">
    <property type="entry name" value="UDP_ManNAc_DH"/>
    <property type="match status" value="1"/>
</dbReference>
<dbReference type="SUPFAM" id="SSF52413">
    <property type="entry name" value="UDP-glucose/GDP-mannose dehydrogenase C-terminal domain"/>
    <property type="match status" value="1"/>
</dbReference>
<dbReference type="AlphaFoldDB" id="A0A150IQJ2"/>
<dbReference type="SUPFAM" id="SSF51735">
    <property type="entry name" value="NAD(P)-binding Rossmann-fold domains"/>
    <property type="match status" value="1"/>
</dbReference>
<dbReference type="InterPro" id="IPR008927">
    <property type="entry name" value="6-PGluconate_DH-like_C_sf"/>
</dbReference>
<dbReference type="InterPro" id="IPR001732">
    <property type="entry name" value="UDP-Glc/GDP-Man_DH_N"/>
</dbReference>
<dbReference type="SMART" id="SM00984">
    <property type="entry name" value="UDPG_MGDP_dh_C"/>
    <property type="match status" value="1"/>
</dbReference>
<feature type="domain" description="UDP-glucose/GDP-mannose dehydrogenase C-terminal" evidence="10">
    <location>
        <begin position="330"/>
        <end position="430"/>
    </location>
</feature>
<evidence type="ECO:0000256" key="3">
    <source>
        <dbReference type="ARBA" id="ARBA00016796"/>
    </source>
</evidence>
<dbReference type="Pfam" id="PF03720">
    <property type="entry name" value="UDPG_MGDP_dh_C"/>
    <property type="match status" value="1"/>
</dbReference>
<evidence type="ECO:0000256" key="8">
    <source>
        <dbReference type="PIRNR" id="PIRNR000124"/>
    </source>
</evidence>
<evidence type="ECO:0000256" key="5">
    <source>
        <dbReference type="ARBA" id="ARBA00023027"/>
    </source>
</evidence>
<dbReference type="PANTHER" id="PTHR43491:SF2">
    <property type="entry name" value="UDP-N-ACETYL-D-MANNOSAMINE DEHYDROGENASE"/>
    <property type="match status" value="1"/>
</dbReference>
<reference evidence="11 12" key="1">
    <citation type="journal article" date="2016" name="ISME J.">
        <title>Chasing the elusive Euryarchaeota class WSA2: genomes reveal a uniquely fastidious methyl-reducing methanogen.</title>
        <authorList>
            <person name="Nobu M.K."/>
            <person name="Narihiro T."/>
            <person name="Kuroda K."/>
            <person name="Mei R."/>
            <person name="Liu W.T."/>
        </authorList>
    </citation>
    <scope>NUCLEOTIDE SEQUENCE [LARGE SCALE GENOMIC DNA]</scope>
    <source>
        <strain evidence="11">U1lsi0528_Bin055</strain>
    </source>
</reference>
<dbReference type="Proteomes" id="UP000075398">
    <property type="component" value="Unassembled WGS sequence"/>
</dbReference>
<dbReference type="GO" id="GO:0089714">
    <property type="term" value="F:UDP-N-acetyl-D-mannosamine dehydrogenase activity"/>
    <property type="evidence" value="ECO:0007669"/>
    <property type="project" value="UniProtKB-EC"/>
</dbReference>
<comment type="catalytic activity">
    <reaction evidence="7">
        <text>UDP-N-acetyl-alpha-D-mannosamine + 2 NAD(+) + H2O = UDP-N-acetyl-alpha-D-mannosaminouronate + 2 NADH + 3 H(+)</text>
        <dbReference type="Rhea" id="RHEA:25780"/>
        <dbReference type="ChEBI" id="CHEBI:15377"/>
        <dbReference type="ChEBI" id="CHEBI:15378"/>
        <dbReference type="ChEBI" id="CHEBI:57540"/>
        <dbReference type="ChEBI" id="CHEBI:57945"/>
        <dbReference type="ChEBI" id="CHEBI:68623"/>
        <dbReference type="ChEBI" id="CHEBI:70731"/>
        <dbReference type="EC" id="1.1.1.336"/>
    </reaction>
</comment>
<dbReference type="PIRSF" id="PIRSF000124">
    <property type="entry name" value="UDPglc_GDPman_dh"/>
    <property type="match status" value="1"/>
</dbReference>
<dbReference type="InterPro" id="IPR028359">
    <property type="entry name" value="UDP_ManNAc/GlcNAc_DH"/>
</dbReference>
<dbReference type="Pfam" id="PF00984">
    <property type="entry name" value="UDPG_MGDP_dh"/>
    <property type="match status" value="1"/>
</dbReference>
<keyword evidence="9" id="KW-1133">Transmembrane helix</keyword>
<evidence type="ECO:0000256" key="9">
    <source>
        <dbReference type="SAM" id="Phobius"/>
    </source>
</evidence>
<dbReference type="InterPro" id="IPR014027">
    <property type="entry name" value="UDP-Glc/GDP-Man_DH_C"/>
</dbReference>
<dbReference type="InterPro" id="IPR014026">
    <property type="entry name" value="UDP-Glc/GDP-Man_DH_dimer"/>
</dbReference>
<evidence type="ECO:0000313" key="12">
    <source>
        <dbReference type="Proteomes" id="UP000075398"/>
    </source>
</evidence>
<dbReference type="InterPro" id="IPR036220">
    <property type="entry name" value="UDP-Glc/GDP-Man_DH_C_sf"/>
</dbReference>
<keyword evidence="9" id="KW-0472">Membrane</keyword>
<keyword evidence="4 11" id="KW-0560">Oxidoreductase</keyword>
<dbReference type="SUPFAM" id="SSF48179">
    <property type="entry name" value="6-phosphogluconate dehydrogenase C-terminal domain-like"/>
    <property type="match status" value="1"/>
</dbReference>
<evidence type="ECO:0000256" key="4">
    <source>
        <dbReference type="ARBA" id="ARBA00023002"/>
    </source>
</evidence>
<dbReference type="STRING" id="1705564.APG08_01245"/>
<gene>
    <name evidence="11" type="primary">wecC_2</name>
    <name evidence="11" type="ORF">AMQ22_02007</name>
</gene>
<dbReference type="InterPro" id="IPR036291">
    <property type="entry name" value="NAD(P)-bd_dom_sf"/>
</dbReference>
<comment type="caution">
    <text evidence="11">The sequence shown here is derived from an EMBL/GenBank/DDBJ whole genome shotgun (WGS) entry which is preliminary data.</text>
</comment>
<dbReference type="Pfam" id="PF03721">
    <property type="entry name" value="UDPG_MGDP_dh_N"/>
    <property type="match status" value="1"/>
</dbReference>
<evidence type="ECO:0000259" key="10">
    <source>
        <dbReference type="SMART" id="SM00984"/>
    </source>
</evidence>
<dbReference type="NCBIfam" id="TIGR03026">
    <property type="entry name" value="NDP-sugDHase"/>
    <property type="match status" value="1"/>
</dbReference>
<accession>A0A150IQJ2</accession>
<dbReference type="Gene3D" id="3.40.50.720">
    <property type="entry name" value="NAD(P)-binding Rossmann-like Domain"/>
    <property type="match status" value="2"/>
</dbReference>
<evidence type="ECO:0000313" key="11">
    <source>
        <dbReference type="EMBL" id="KYC47095.1"/>
    </source>
</evidence>
<protein>
    <recommendedName>
        <fullName evidence="3">UDP-N-acetyl-D-mannosamine dehydrogenase</fullName>
        <ecNumber evidence="2">1.1.1.336</ecNumber>
    </recommendedName>
    <alternativeName>
        <fullName evidence="6">UDP-ManNAc 6-dehydrogenase</fullName>
    </alternativeName>
</protein>
<sequence length="446" mass="49688">METLKQKIKNKTAVISIIGLGYVGLPTAVYFAEKGFKVYGVDKLVRIVNGLNKGVSHLNELGLDERIKEVVDQNKFHCTNNTIDAVSNSDIVLIIVPTPITKDKEPDLSYVVSAAEDISKSLKKGQLIVLESTVYPGVTDDIVKPILESSGLKAGVDFGLAYCPERYNPGDTKHTIDNVNRVVGGITREWADITKEVYSHVIKAQIDTVSDIKTAEAAKVIENIQRDLNIALMNELALIFEKMGIDVIEVIKAASTKWNFNVYYPGAGVGGHCLPVDPYYLVSKAREFGYHSKVITAGREINDYMPYHIFELLRDALNDMEKSVKNSKIAVLGFSYKENVGDVRETPVEHFITELVKRGAIVTVVDPYVDEKYIKSFGVSYSKDIYDALKEADAFVVMTSHNIFKDMDLDKAKKLMNNPLVIDGRRIFNKDNLDKRGFTYKGVGCL</sequence>
<keyword evidence="9" id="KW-0812">Transmembrane</keyword>
<dbReference type="InterPro" id="IPR017476">
    <property type="entry name" value="UDP-Glc/GDP-Man"/>
</dbReference>
<name>A0A150IQJ2_9EURY</name>
<dbReference type="GO" id="GO:0051287">
    <property type="term" value="F:NAD binding"/>
    <property type="evidence" value="ECO:0007669"/>
    <property type="project" value="InterPro"/>
</dbReference>
<comment type="similarity">
    <text evidence="1 8">Belongs to the UDP-glucose/GDP-mannose dehydrogenase family.</text>
</comment>
<dbReference type="EMBL" id="LNGC01000161">
    <property type="protein sequence ID" value="KYC47095.1"/>
    <property type="molecule type" value="Genomic_DNA"/>
</dbReference>
<evidence type="ECO:0000256" key="7">
    <source>
        <dbReference type="ARBA" id="ARBA00049130"/>
    </source>
</evidence>
<evidence type="ECO:0000256" key="1">
    <source>
        <dbReference type="ARBA" id="ARBA00006601"/>
    </source>
</evidence>
<feature type="transmembrane region" description="Helical" evidence="9">
    <location>
        <begin position="12"/>
        <end position="32"/>
    </location>
</feature>
<dbReference type="EC" id="1.1.1.336" evidence="2"/>
<dbReference type="GO" id="GO:0016628">
    <property type="term" value="F:oxidoreductase activity, acting on the CH-CH group of donors, NAD or NADP as acceptor"/>
    <property type="evidence" value="ECO:0007669"/>
    <property type="project" value="InterPro"/>
</dbReference>
<organism evidence="11 12">
    <name type="scientific">Candidatus Methanofastidiosum methylothiophilum</name>
    <dbReference type="NCBI Taxonomy" id="1705564"/>
    <lineage>
        <taxon>Archaea</taxon>
        <taxon>Methanobacteriati</taxon>
        <taxon>Methanobacteriota</taxon>
        <taxon>Stenosarchaea group</taxon>
        <taxon>Candidatus Methanofastidiosia</taxon>
        <taxon>Candidatus Methanofastidiosales</taxon>
        <taxon>Candidatus Methanofastidiosaceae</taxon>
        <taxon>Candidatus Methanofastidiosum</taxon>
    </lineage>
</organism>
<dbReference type="PANTHER" id="PTHR43491">
    <property type="entry name" value="UDP-N-ACETYL-D-MANNOSAMINE DEHYDROGENASE"/>
    <property type="match status" value="1"/>
</dbReference>
<dbReference type="GO" id="GO:0000271">
    <property type="term" value="P:polysaccharide biosynthetic process"/>
    <property type="evidence" value="ECO:0007669"/>
    <property type="project" value="InterPro"/>
</dbReference>